<protein>
    <submittedName>
        <fullName evidence="1">Uncharacterized protein</fullName>
    </submittedName>
</protein>
<gene>
    <name evidence="1" type="ORF">MNBD_BACTEROID01-2631</name>
</gene>
<sequence length="131" mass="14505">MKTLYFIFTTIIFLAFSEIVIAESITIQKANQNDPSEVCNETEYNYTATLSGLKNGVTYSVKWIPVNGYPTAVSMEGATIKWQATTAADGYKGTLKAKLMKGDNEVASDELSVTIKSIKHLKPGFTPYYTR</sequence>
<accession>A0A3B0U7U3</accession>
<proteinExistence type="predicted"/>
<dbReference type="EMBL" id="UOEP01000049">
    <property type="protein sequence ID" value="VAW15486.1"/>
    <property type="molecule type" value="Genomic_DNA"/>
</dbReference>
<name>A0A3B0U7U3_9ZZZZ</name>
<dbReference type="AlphaFoldDB" id="A0A3B0U7U3"/>
<evidence type="ECO:0000313" key="1">
    <source>
        <dbReference type="EMBL" id="VAW15486.1"/>
    </source>
</evidence>
<organism evidence="1">
    <name type="scientific">hydrothermal vent metagenome</name>
    <dbReference type="NCBI Taxonomy" id="652676"/>
    <lineage>
        <taxon>unclassified sequences</taxon>
        <taxon>metagenomes</taxon>
        <taxon>ecological metagenomes</taxon>
    </lineage>
</organism>
<reference evidence="1" key="1">
    <citation type="submission" date="2018-06" db="EMBL/GenBank/DDBJ databases">
        <authorList>
            <person name="Zhirakovskaya E."/>
        </authorList>
    </citation>
    <scope>NUCLEOTIDE SEQUENCE</scope>
</reference>